<accession>A0AAU8IVW1</accession>
<proteinExistence type="predicted"/>
<name>A0AAU8IVW1_9ACTN</name>
<sequence length="250" mass="26381">MPGNPRDTRPDGVPPSDDGLAGLLARAHRAVRAGDGPARALPHDTARLFGLDALTLNALAQDGRPELLWADPPRGLGAELDTLQYTVGDGPVWQAAQEGRTVTEPDLEAVEPSRWPLFLPFVKTRVGSVVALPVKAGSATLGVLTGYRATPGPLTADQLVSLHHLARILLLALITQLDDPAPARPATADAGLRLHHAEVHQATGYLASSLGIPLGQALLRLRAHAAADGPITELARAFLSHRLAPESLRR</sequence>
<feature type="compositionally biased region" description="Basic and acidic residues" evidence="1">
    <location>
        <begin position="1"/>
        <end position="10"/>
    </location>
</feature>
<evidence type="ECO:0000256" key="1">
    <source>
        <dbReference type="SAM" id="MobiDB-lite"/>
    </source>
</evidence>
<reference evidence="3" key="1">
    <citation type="submission" date="2024-06" db="EMBL/GenBank/DDBJ databases">
        <title>Streptomyces sp. strain HUAS MG91 genome sequences.</title>
        <authorList>
            <person name="Mo P."/>
        </authorList>
    </citation>
    <scope>NUCLEOTIDE SEQUENCE</scope>
    <source>
        <strain evidence="3">HUAS MG91</strain>
    </source>
</reference>
<dbReference type="EMBL" id="CP159534">
    <property type="protein sequence ID" value="XCJ72355.1"/>
    <property type="molecule type" value="Genomic_DNA"/>
</dbReference>
<gene>
    <name evidence="3" type="ORF">ABII15_21385</name>
</gene>
<evidence type="ECO:0000313" key="3">
    <source>
        <dbReference type="EMBL" id="XCJ72355.1"/>
    </source>
</evidence>
<dbReference type="Gene3D" id="3.30.450.40">
    <property type="match status" value="1"/>
</dbReference>
<dbReference type="Pfam" id="PF13185">
    <property type="entry name" value="GAF_2"/>
    <property type="match status" value="1"/>
</dbReference>
<evidence type="ECO:0000259" key="2">
    <source>
        <dbReference type="Pfam" id="PF13185"/>
    </source>
</evidence>
<dbReference type="KEGG" id="stac:ABII15_21385"/>
<dbReference type="AlphaFoldDB" id="A0AAU8IVW1"/>
<dbReference type="RefSeq" id="WP_353943924.1">
    <property type="nucleotide sequence ID" value="NZ_CP159534.1"/>
</dbReference>
<feature type="domain" description="GAF" evidence="2">
    <location>
        <begin position="62"/>
        <end position="172"/>
    </location>
</feature>
<dbReference type="InterPro" id="IPR029016">
    <property type="entry name" value="GAF-like_dom_sf"/>
</dbReference>
<feature type="region of interest" description="Disordered" evidence="1">
    <location>
        <begin position="1"/>
        <end position="20"/>
    </location>
</feature>
<protein>
    <submittedName>
        <fullName evidence="3">GAF domain-containing protein</fullName>
    </submittedName>
</protein>
<dbReference type="SUPFAM" id="SSF55781">
    <property type="entry name" value="GAF domain-like"/>
    <property type="match status" value="1"/>
</dbReference>
<dbReference type="InterPro" id="IPR003018">
    <property type="entry name" value="GAF"/>
</dbReference>
<organism evidence="3">
    <name type="scientific">Streptomyces tabacisoli</name>
    <dbReference type="NCBI Taxonomy" id="3156398"/>
    <lineage>
        <taxon>Bacteria</taxon>
        <taxon>Bacillati</taxon>
        <taxon>Actinomycetota</taxon>
        <taxon>Actinomycetes</taxon>
        <taxon>Kitasatosporales</taxon>
        <taxon>Streptomycetaceae</taxon>
        <taxon>Streptomyces</taxon>
    </lineage>
</organism>